<name>A0A815U3T6_9BILA</name>
<dbReference type="Proteomes" id="UP000663870">
    <property type="component" value="Unassembled WGS sequence"/>
</dbReference>
<evidence type="ECO:0000313" key="2">
    <source>
        <dbReference type="EMBL" id="CAF1659305.1"/>
    </source>
</evidence>
<evidence type="ECO:0000313" key="4">
    <source>
        <dbReference type="Proteomes" id="UP000663870"/>
    </source>
</evidence>
<dbReference type="AlphaFoldDB" id="A0A815U3T6"/>
<accession>A0A815U3T6</accession>
<dbReference type="EMBL" id="CAJNOL010012294">
    <property type="protein sequence ID" value="CAF1659305.1"/>
    <property type="molecule type" value="Genomic_DNA"/>
</dbReference>
<reference evidence="1" key="1">
    <citation type="submission" date="2021-02" db="EMBL/GenBank/DDBJ databases">
        <authorList>
            <person name="Nowell W R."/>
        </authorList>
    </citation>
    <scope>NUCLEOTIDE SEQUENCE</scope>
</reference>
<gene>
    <name evidence="2" type="ORF">JXQ802_LOCUS55799</name>
    <name evidence="1" type="ORF">PYM288_LOCUS39259</name>
</gene>
<organism evidence="1 3">
    <name type="scientific">Rotaria sordida</name>
    <dbReference type="NCBI Taxonomy" id="392033"/>
    <lineage>
        <taxon>Eukaryota</taxon>
        <taxon>Metazoa</taxon>
        <taxon>Spiralia</taxon>
        <taxon>Gnathifera</taxon>
        <taxon>Rotifera</taxon>
        <taxon>Eurotatoria</taxon>
        <taxon>Bdelloidea</taxon>
        <taxon>Philodinida</taxon>
        <taxon>Philodinidae</taxon>
        <taxon>Rotaria</taxon>
    </lineage>
</organism>
<comment type="caution">
    <text evidence="1">The sequence shown here is derived from an EMBL/GenBank/DDBJ whole genome shotgun (WGS) entry which is preliminary data.</text>
</comment>
<sequence length="149" mass="16372">MAALGNSRYMLACPRCHRNDHLHRRDHLAHDLHPDPSPGPVYPPGTKSALHEGALRGACILSRVSLNHKLPAPTILAAYGVAVPDIEVYNAHRAGHLGTHNLAVAYGLRDDYRAGAATRLRAGVIENQYQFCFFKVDGDDTVYVCDLKH</sequence>
<dbReference type="Proteomes" id="UP000663854">
    <property type="component" value="Unassembled WGS sequence"/>
</dbReference>
<dbReference type="EMBL" id="CAJNOH010010471">
    <property type="protein sequence ID" value="CAF1513351.1"/>
    <property type="molecule type" value="Genomic_DNA"/>
</dbReference>
<keyword evidence="4" id="KW-1185">Reference proteome</keyword>
<proteinExistence type="predicted"/>
<evidence type="ECO:0000313" key="3">
    <source>
        <dbReference type="Proteomes" id="UP000663854"/>
    </source>
</evidence>
<evidence type="ECO:0000313" key="1">
    <source>
        <dbReference type="EMBL" id="CAF1513351.1"/>
    </source>
</evidence>
<protein>
    <submittedName>
        <fullName evidence="1">Uncharacterized protein</fullName>
    </submittedName>
</protein>